<feature type="domain" description="Pyrimidine/purine nucleotide 5'-monophosphate nucleosidase C-terminal" evidence="5">
    <location>
        <begin position="353"/>
        <end position="471"/>
    </location>
</feature>
<evidence type="ECO:0000256" key="2">
    <source>
        <dbReference type="ARBA" id="ARBA00011985"/>
    </source>
</evidence>
<dbReference type="EMBL" id="JACHHZ010000006">
    <property type="protein sequence ID" value="MBB6096081.1"/>
    <property type="molecule type" value="Genomic_DNA"/>
</dbReference>
<dbReference type="PANTHER" id="PTHR43393">
    <property type="entry name" value="CYTOKININ RIBOSIDE 5'-MONOPHOSPHATE PHOSPHORIBOHYDROLASE"/>
    <property type="match status" value="1"/>
</dbReference>
<dbReference type="AlphaFoldDB" id="A0A841HRU7"/>
<dbReference type="EC" id="3.2.2.4" evidence="2"/>
<feature type="region of interest" description="Disordered" evidence="4">
    <location>
        <begin position="1"/>
        <end position="21"/>
    </location>
</feature>
<reference evidence="7 8" key="1">
    <citation type="submission" date="2020-08" db="EMBL/GenBank/DDBJ databases">
        <title>Genomic Encyclopedia of Type Strains, Phase IV (KMG-IV): sequencing the most valuable type-strain genomes for metagenomic binning, comparative biology and taxonomic classification.</title>
        <authorList>
            <person name="Goeker M."/>
        </authorList>
    </citation>
    <scope>NUCLEOTIDE SEQUENCE [LARGE SCALE GENOMIC DNA]</scope>
    <source>
        <strain evidence="7 8">DSM 26723</strain>
    </source>
</reference>
<dbReference type="Pfam" id="PF14793">
    <property type="entry name" value="DUF4478"/>
    <property type="match status" value="1"/>
</dbReference>
<evidence type="ECO:0000313" key="8">
    <source>
        <dbReference type="Proteomes" id="UP000588068"/>
    </source>
</evidence>
<feature type="domain" description="Pyrimidine/purine nucleotide 5'-monophosphate nucleosidase N-terminal" evidence="6">
    <location>
        <begin position="26"/>
        <end position="132"/>
    </location>
</feature>
<protein>
    <recommendedName>
        <fullName evidence="3">AMP nucleosidase</fullName>
        <ecNumber evidence="2">3.2.2.4</ecNumber>
    </recommendedName>
    <alternativeName>
        <fullName evidence="3">AMP nucleosidase</fullName>
    </alternativeName>
</protein>
<dbReference type="GO" id="GO:0008714">
    <property type="term" value="F:AMP nucleosidase activity"/>
    <property type="evidence" value="ECO:0007669"/>
    <property type="project" value="UniProtKB-EC"/>
</dbReference>
<dbReference type="Gene3D" id="3.40.50.450">
    <property type="match status" value="1"/>
</dbReference>
<evidence type="ECO:0000256" key="3">
    <source>
        <dbReference type="ARBA" id="ARBA00031983"/>
    </source>
</evidence>
<dbReference type="NCBIfam" id="NF038390">
    <property type="entry name" value="Nsidase_PpnN"/>
    <property type="match status" value="1"/>
</dbReference>
<proteinExistence type="predicted"/>
<comment type="catalytic activity">
    <reaction evidence="1">
        <text>AMP + H2O = D-ribose 5-phosphate + adenine</text>
        <dbReference type="Rhea" id="RHEA:20129"/>
        <dbReference type="ChEBI" id="CHEBI:15377"/>
        <dbReference type="ChEBI" id="CHEBI:16708"/>
        <dbReference type="ChEBI" id="CHEBI:78346"/>
        <dbReference type="ChEBI" id="CHEBI:456215"/>
        <dbReference type="EC" id="3.2.2.4"/>
    </reaction>
</comment>
<dbReference type="GO" id="GO:0005829">
    <property type="term" value="C:cytosol"/>
    <property type="evidence" value="ECO:0007669"/>
    <property type="project" value="TreeGrafter"/>
</dbReference>
<dbReference type="InterPro" id="IPR027820">
    <property type="entry name" value="PpnN_N"/>
</dbReference>
<feature type="compositionally biased region" description="Polar residues" evidence="4">
    <location>
        <begin position="1"/>
        <end position="18"/>
    </location>
</feature>
<name>A0A841HRU7_9GAMM</name>
<dbReference type="InterPro" id="IPR031100">
    <property type="entry name" value="LOG_fam"/>
</dbReference>
<keyword evidence="8" id="KW-1185">Reference proteome</keyword>
<sequence length="472" mass="51677">MTPPSSEGGTTVSLSSSEPDALVDARVSPTGSLENLSQREVAQLLSAGHGGVYQLFRRCALAVLSSGLQTDDIRDIFGRYKDFDIRLGRQAWGVKLEVRNAPSSAFVDGQMIRGIKEHLFAVLRDIVYIHDAILGNNRFDLNDPASITNAVYQILRNARILDYKGRPDLVVCWGGHSIGSAEYDYTKKVGYELGLRALSVCTGCGPGAMKGPMKGATIGHAKQRIRDGRYIGMTEPGIIAAEPPNPIVNQLVIMPDIEKRLEAFVRTAHAIIVFPGGAGTAEEILYLLGILLNPANAEQPLPVVFTGPSSSADYFAQIDRFIGATLGEAAQRRYKIVVGDAAQAAREVAKGVEAVREHRRTHRDAYNFNWLLNIAPDFQRPFEPTHEAMAKLELRRGLEPHVLAANLRRAFSGIVAGNVKEQGVQAIETHGPFELHGDREIMTLLDELLAAFVAQKRMKIAGEYRPCYRLVA</sequence>
<dbReference type="PANTHER" id="PTHR43393:SF1">
    <property type="entry name" value="PYRIMIDINE_PURINE NUCLEOTIDE 5'-MONOPHOSPHATE NUCLEOSIDASE"/>
    <property type="match status" value="1"/>
</dbReference>
<dbReference type="InterPro" id="IPR021826">
    <property type="entry name" value="PpnN_C"/>
</dbReference>
<dbReference type="Pfam" id="PF03641">
    <property type="entry name" value="Lysine_decarbox"/>
    <property type="match status" value="1"/>
</dbReference>
<gene>
    <name evidence="7" type="ORF">HNQ60_004972</name>
</gene>
<evidence type="ECO:0000256" key="1">
    <source>
        <dbReference type="ARBA" id="ARBA00000274"/>
    </source>
</evidence>
<evidence type="ECO:0000256" key="4">
    <source>
        <dbReference type="SAM" id="MobiDB-lite"/>
    </source>
</evidence>
<dbReference type="Gene3D" id="3.30.1850.10">
    <property type="entry name" value="MoCo carrier protein-like"/>
    <property type="match status" value="1"/>
</dbReference>
<dbReference type="InterPro" id="IPR037153">
    <property type="entry name" value="PpnN-like_sf"/>
</dbReference>
<evidence type="ECO:0000259" key="5">
    <source>
        <dbReference type="Pfam" id="PF11892"/>
    </source>
</evidence>
<dbReference type="InterPro" id="IPR049788">
    <property type="entry name" value="PpnN"/>
</dbReference>
<comment type="caution">
    <text evidence="7">The sequence shown here is derived from an EMBL/GenBank/DDBJ whole genome shotgun (WGS) entry which is preliminary data.</text>
</comment>
<accession>A0A841HRU7</accession>
<organism evidence="7 8">
    <name type="scientific">Povalibacter uvarum</name>
    <dbReference type="NCBI Taxonomy" id="732238"/>
    <lineage>
        <taxon>Bacteria</taxon>
        <taxon>Pseudomonadati</taxon>
        <taxon>Pseudomonadota</taxon>
        <taxon>Gammaproteobacteria</taxon>
        <taxon>Steroidobacterales</taxon>
        <taxon>Steroidobacteraceae</taxon>
        <taxon>Povalibacter</taxon>
    </lineage>
</organism>
<dbReference type="Pfam" id="PF11892">
    <property type="entry name" value="PpnN_C"/>
    <property type="match status" value="1"/>
</dbReference>
<dbReference type="Proteomes" id="UP000588068">
    <property type="component" value="Unassembled WGS sequence"/>
</dbReference>
<evidence type="ECO:0000313" key="7">
    <source>
        <dbReference type="EMBL" id="MBB6096081.1"/>
    </source>
</evidence>
<dbReference type="InterPro" id="IPR052341">
    <property type="entry name" value="LOG_family_nucleotidases"/>
</dbReference>
<evidence type="ECO:0000259" key="6">
    <source>
        <dbReference type="Pfam" id="PF14793"/>
    </source>
</evidence>
<dbReference type="SUPFAM" id="SSF102405">
    <property type="entry name" value="MCP/YpsA-like"/>
    <property type="match status" value="1"/>
</dbReference>